<keyword evidence="2" id="KW-1185">Reference proteome</keyword>
<feature type="region of interest" description="Disordered" evidence="1">
    <location>
        <begin position="212"/>
        <end position="254"/>
    </location>
</feature>
<dbReference type="GO" id="GO:0005634">
    <property type="term" value="C:nucleus"/>
    <property type="evidence" value="ECO:0007669"/>
    <property type="project" value="TreeGrafter"/>
</dbReference>
<dbReference type="CTD" id="341032"/>
<name>A0A6P5KKH0_PHACI</name>
<sequence>MVNQMKQSPIRAAGSEHGSSKAKLLLSVHGFWFWQQGYWLKDDKGVKYGWGLPEIVDQYQGGIHKIQESTKVIDQLSSFRLIILSLSSPPPPPFCFVLKLAIGSPATSGYYGVRRSFLSDSDFHNSKQFSNDGYQSTLAKPFSCESSAMQNYPPILDSYFSEPYGDYRPAALTPNTSSLFGASPLPPPLLQPHFPSDSTHFVFRDSWEQTVPDSLNQPDVASSDPLQTLPAGTNCLSPQESGSPSQHRSSGWGAAVPGAQPYSLHALEDLHYTSGYPTPSSYSFTPFMTVTNDLTPKVIQLSSDESLDTTSLHENLSWTKDDGNGVWGSYECRRAY</sequence>
<reference evidence="3" key="1">
    <citation type="submission" date="2025-08" db="UniProtKB">
        <authorList>
            <consortium name="RefSeq"/>
        </authorList>
    </citation>
    <scope>IDENTIFICATION</scope>
    <source>
        <tissue evidence="3">Spleen</tissue>
    </source>
</reference>
<dbReference type="PANTHER" id="PTHR28376">
    <property type="entry name" value="RGD1562914"/>
    <property type="match status" value="1"/>
</dbReference>
<evidence type="ECO:0000256" key="1">
    <source>
        <dbReference type="SAM" id="MobiDB-lite"/>
    </source>
</evidence>
<organism evidence="2 3">
    <name type="scientific">Phascolarctos cinereus</name>
    <name type="common">Koala</name>
    <dbReference type="NCBI Taxonomy" id="38626"/>
    <lineage>
        <taxon>Eukaryota</taxon>
        <taxon>Metazoa</taxon>
        <taxon>Chordata</taxon>
        <taxon>Craniata</taxon>
        <taxon>Vertebrata</taxon>
        <taxon>Euteleostomi</taxon>
        <taxon>Mammalia</taxon>
        <taxon>Metatheria</taxon>
        <taxon>Diprotodontia</taxon>
        <taxon>Phascolarctidae</taxon>
        <taxon>Phascolarctos</taxon>
    </lineage>
</organism>
<dbReference type="Pfam" id="PF17721">
    <property type="entry name" value="POU2AF2"/>
    <property type="match status" value="1"/>
</dbReference>
<dbReference type="RefSeq" id="XP_020845479.1">
    <property type="nucleotide sequence ID" value="XM_020989820.1"/>
</dbReference>
<dbReference type="InterPro" id="IPR037655">
    <property type="entry name" value="POU2AF2"/>
</dbReference>
<dbReference type="PANTHER" id="PTHR28376:SF1">
    <property type="entry name" value="POU DOMAIN CLASS 2-ASSOCIATING FACTOR 2"/>
    <property type="match status" value="1"/>
</dbReference>
<gene>
    <name evidence="3" type="primary">CUNH11orf53</name>
</gene>
<protein>
    <submittedName>
        <fullName evidence="3">Uncharacterized protein C11orf53 homolog</fullName>
    </submittedName>
</protein>
<dbReference type="InParanoid" id="A0A6P5KKH0"/>
<accession>A0A6P5KKH0</accession>
<dbReference type="GO" id="GO:0003713">
    <property type="term" value="F:transcription coactivator activity"/>
    <property type="evidence" value="ECO:0007669"/>
    <property type="project" value="TreeGrafter"/>
</dbReference>
<dbReference type="AlphaFoldDB" id="A0A6P5KKH0"/>
<evidence type="ECO:0000313" key="3">
    <source>
        <dbReference type="RefSeq" id="XP_020845479.1"/>
    </source>
</evidence>
<dbReference type="Proteomes" id="UP000515140">
    <property type="component" value="Unplaced"/>
</dbReference>
<dbReference type="GeneID" id="110210736"/>
<proteinExistence type="predicted"/>
<dbReference type="GO" id="GO:0043565">
    <property type="term" value="F:sequence-specific DNA binding"/>
    <property type="evidence" value="ECO:0007669"/>
    <property type="project" value="TreeGrafter"/>
</dbReference>
<dbReference type="KEGG" id="pcw:110210736"/>
<feature type="compositionally biased region" description="Polar residues" evidence="1">
    <location>
        <begin position="212"/>
        <end position="249"/>
    </location>
</feature>
<dbReference type="FunCoup" id="A0A6P5KKH0">
    <property type="interactions" value="31"/>
</dbReference>
<evidence type="ECO:0000313" key="2">
    <source>
        <dbReference type="Proteomes" id="UP000515140"/>
    </source>
</evidence>